<dbReference type="Pfam" id="PF18158">
    <property type="entry name" value="AidB_N"/>
    <property type="match status" value="1"/>
</dbReference>
<dbReference type="PROSITE" id="PS00073">
    <property type="entry name" value="ACYL_COA_DH_2"/>
    <property type="match status" value="1"/>
</dbReference>
<evidence type="ECO:0000259" key="7">
    <source>
        <dbReference type="Pfam" id="PF02770"/>
    </source>
</evidence>
<evidence type="ECO:0000259" key="6">
    <source>
        <dbReference type="Pfam" id="PF00441"/>
    </source>
</evidence>
<dbReference type="SUPFAM" id="SSF47203">
    <property type="entry name" value="Acyl-CoA dehydrogenase C-terminal domain-like"/>
    <property type="match status" value="1"/>
</dbReference>
<dbReference type="InterPro" id="IPR036250">
    <property type="entry name" value="AcylCo_DH-like_C"/>
</dbReference>
<evidence type="ECO:0000313" key="9">
    <source>
        <dbReference type="EMBL" id="SFU86819.1"/>
    </source>
</evidence>
<evidence type="ECO:0000256" key="2">
    <source>
        <dbReference type="ARBA" id="ARBA00009347"/>
    </source>
</evidence>
<dbReference type="SUPFAM" id="SSF56645">
    <property type="entry name" value="Acyl-CoA dehydrogenase NM domain-like"/>
    <property type="match status" value="1"/>
</dbReference>
<reference evidence="10" key="1">
    <citation type="submission" date="2016-10" db="EMBL/GenBank/DDBJ databases">
        <authorList>
            <person name="Varghese N."/>
        </authorList>
    </citation>
    <scope>NUCLEOTIDE SEQUENCE [LARGE SCALE GENOMIC DNA]</scope>
    <source>
        <strain evidence="10">DSM 17980</strain>
    </source>
</reference>
<evidence type="ECO:0000256" key="3">
    <source>
        <dbReference type="ARBA" id="ARBA00022630"/>
    </source>
</evidence>
<dbReference type="Proteomes" id="UP000183508">
    <property type="component" value="Unassembled WGS sequence"/>
</dbReference>
<accession>A0A1I7JNT1</accession>
<dbReference type="InterPro" id="IPR041504">
    <property type="entry name" value="AidB_N"/>
</dbReference>
<organism evidence="9 10">
    <name type="scientific">Alicyclobacillus macrosporangiidus</name>
    <dbReference type="NCBI Taxonomy" id="392015"/>
    <lineage>
        <taxon>Bacteria</taxon>
        <taxon>Bacillati</taxon>
        <taxon>Bacillota</taxon>
        <taxon>Bacilli</taxon>
        <taxon>Bacillales</taxon>
        <taxon>Alicyclobacillaceae</taxon>
        <taxon>Alicyclobacillus</taxon>
    </lineage>
</organism>
<protein>
    <submittedName>
        <fullName evidence="9">Acyl-CoA dehydrogenase</fullName>
    </submittedName>
</protein>
<dbReference type="RefSeq" id="WP_074952681.1">
    <property type="nucleotide sequence ID" value="NZ_FPBV01000011.1"/>
</dbReference>
<dbReference type="AlphaFoldDB" id="A0A1I7JNT1"/>
<keyword evidence="10" id="KW-1185">Reference proteome</keyword>
<dbReference type="InterPro" id="IPR052904">
    <property type="entry name" value="Acyl-CoA_dehydrogenase-like"/>
</dbReference>
<dbReference type="InterPro" id="IPR006089">
    <property type="entry name" value="Acyl-CoA_DH_CS"/>
</dbReference>
<keyword evidence="5" id="KW-0560">Oxidoreductase</keyword>
<name>A0A1I7JNT1_9BACL</name>
<evidence type="ECO:0000259" key="8">
    <source>
        <dbReference type="Pfam" id="PF18158"/>
    </source>
</evidence>
<gene>
    <name evidence="9" type="ORF">SAMN05421543_11111</name>
</gene>
<evidence type="ECO:0000256" key="5">
    <source>
        <dbReference type="RuleBase" id="RU362125"/>
    </source>
</evidence>
<dbReference type="OrthoDB" id="9771038at2"/>
<keyword evidence="4 5" id="KW-0274">FAD</keyword>
<dbReference type="Gene3D" id="2.40.110.20">
    <property type="match status" value="1"/>
</dbReference>
<evidence type="ECO:0000256" key="4">
    <source>
        <dbReference type="ARBA" id="ARBA00022827"/>
    </source>
</evidence>
<proteinExistence type="inferred from homology"/>
<dbReference type="Gene3D" id="1.20.140.10">
    <property type="entry name" value="Butyryl-CoA Dehydrogenase, subunit A, domain 3"/>
    <property type="match status" value="1"/>
</dbReference>
<evidence type="ECO:0000256" key="1">
    <source>
        <dbReference type="ARBA" id="ARBA00001974"/>
    </source>
</evidence>
<dbReference type="Pfam" id="PF02770">
    <property type="entry name" value="Acyl-CoA_dh_M"/>
    <property type="match status" value="1"/>
</dbReference>
<evidence type="ECO:0000313" key="10">
    <source>
        <dbReference type="Proteomes" id="UP000183508"/>
    </source>
</evidence>
<dbReference type="EMBL" id="FPBV01000011">
    <property type="protein sequence ID" value="SFU86819.1"/>
    <property type="molecule type" value="Genomic_DNA"/>
</dbReference>
<comment type="cofactor">
    <cofactor evidence="1 5">
        <name>FAD</name>
        <dbReference type="ChEBI" id="CHEBI:57692"/>
    </cofactor>
</comment>
<dbReference type="GO" id="GO:0003995">
    <property type="term" value="F:acyl-CoA dehydrogenase activity"/>
    <property type="evidence" value="ECO:0007669"/>
    <property type="project" value="InterPro"/>
</dbReference>
<feature type="domain" description="Adaptive response protein AidB N-terminal" evidence="8">
    <location>
        <begin position="9"/>
        <end position="148"/>
    </location>
</feature>
<dbReference type="InterPro" id="IPR006091">
    <property type="entry name" value="Acyl-CoA_Oxase/DH_mid-dom"/>
</dbReference>
<dbReference type="InterPro" id="IPR009100">
    <property type="entry name" value="AcylCoA_DH/oxidase_NM_dom_sf"/>
</dbReference>
<dbReference type="PANTHER" id="PTHR42707:SF2">
    <property type="entry name" value="ACD11 DEHYDROGENASE"/>
    <property type="match status" value="1"/>
</dbReference>
<dbReference type="eggNOG" id="COG1960">
    <property type="taxonomic scope" value="Bacteria"/>
</dbReference>
<feature type="domain" description="Acyl-CoA dehydrogenase/oxidase C-terminal" evidence="6">
    <location>
        <begin position="264"/>
        <end position="417"/>
    </location>
</feature>
<feature type="domain" description="Acyl-CoA oxidase/dehydrogenase middle" evidence="7">
    <location>
        <begin position="153"/>
        <end position="251"/>
    </location>
</feature>
<dbReference type="Pfam" id="PF00441">
    <property type="entry name" value="Acyl-CoA_dh_1"/>
    <property type="match status" value="1"/>
</dbReference>
<keyword evidence="3 5" id="KW-0285">Flavoprotein</keyword>
<comment type="similarity">
    <text evidence="2 5">Belongs to the acyl-CoA dehydrogenase family.</text>
</comment>
<dbReference type="STRING" id="392015.SAMN05421543_11111"/>
<dbReference type="PANTHER" id="PTHR42707">
    <property type="entry name" value="ACYL-COA DEHYDROGENASE"/>
    <property type="match status" value="1"/>
</dbReference>
<sequence>MNPISYAYGTNHFTRDVLLQDVLRHFWPAYPEHESELVRFGAYVGREVYETVYHVDHDAPPILIHHDLDGRRIDRVRLSPAHRQVLQELAAINRPPYEGGSWHHHFSFGYLIGDPGLYCILTITNQVAYAIHKYAPEFSAWKDALLSGQAFGATWMTESQGGSDLGANRTTARRDGSVWRLTGDKYFASGAGLTDYAITTARPEGAPAGPKGLALFLLPRLNRDGELNFHVRRLKDKSATRAVPSGEAELMDSEAYLIGEARLGIYYTLENLTVSRLANAIGAMGIAQKALLEVLGRVTRRTSFGRLLQDHPLIRRDLADFHVRQAGGLALTFQAIDAFDHAWSDRPPYTPAYHHARFLTHLVKTRTADHAAHLTALAMELFGGLGFLEEYGVARWHREALITPIWEGPSNIQALDFLETVLKQKAHERFLETVVVPLEGVGQAEARQAAKAAQAALEQLAALPKEQAEWHAKHTLRLIADAAQAAALYRLAETAGERYEKFAQLYIRHFIQHEEYPDWVLSDPEVWGVGLDAARSDS</sequence>
<dbReference type="InterPro" id="IPR009075">
    <property type="entry name" value="AcylCo_DH/oxidase_C"/>
</dbReference>